<dbReference type="Pfam" id="PF13934">
    <property type="entry name" value="ELYS"/>
    <property type="match status" value="1"/>
</dbReference>
<dbReference type="eggNOG" id="ENOG502S4G4">
    <property type="taxonomic scope" value="Eukaryota"/>
</dbReference>
<feature type="domain" description="ELYS-like" evidence="3">
    <location>
        <begin position="37"/>
        <end position="259"/>
    </location>
</feature>
<comment type="subcellular location">
    <subcellularLocation>
        <location evidence="1">Nucleus</location>
    </subcellularLocation>
</comment>
<dbReference type="OMA" id="EGLWHLD"/>
<dbReference type="AlphaFoldDB" id="R7YTL2"/>
<protein>
    <recommendedName>
        <fullName evidence="3">ELYS-like domain-containing protein</fullName>
    </recommendedName>
</protein>
<organism evidence="4 5">
    <name type="scientific">Coniosporium apollinis (strain CBS 100218)</name>
    <name type="common">Rock-inhabiting black yeast</name>
    <dbReference type="NCBI Taxonomy" id="1168221"/>
    <lineage>
        <taxon>Eukaryota</taxon>
        <taxon>Fungi</taxon>
        <taxon>Dikarya</taxon>
        <taxon>Ascomycota</taxon>
        <taxon>Pezizomycotina</taxon>
        <taxon>Dothideomycetes</taxon>
        <taxon>Dothideomycetes incertae sedis</taxon>
        <taxon>Coniosporium</taxon>
    </lineage>
</organism>
<dbReference type="GeneID" id="19901778"/>
<sequence>MLDINDFNQLFDFNPDCTYSQSTYNGILRNRRALDNKLFFDRLLDRLNVKCAQSSNLYPPHTNSDLRDLHHQIVSSQTAEHHKQSLLFYILKDCKSPEPTEPADALAKDCHLPEKYRLAIDGLWALDRLQFRTATTLLTSPLLTPTFPSEILSTLLKHCGPSTPDADLPLAYYYAVSAPLNTEALLRSFFNHLTHSSITDAFFFSRQHPDPTRHMLFEGLIETALVHIPSLKRADAAIELLNLPFSPEEEAWFEAFLIEGKGRSLHGARDAVVARWIAVGRVDEAWEATRNMSGRRYQGVSWEGIREGLERGLGGRGEVGRVWRAEEAMGGV</sequence>
<name>R7YTL2_CONA1</name>
<dbReference type="HOGENOM" id="CLU_070360_0_0_1"/>
<evidence type="ECO:0000313" key="5">
    <source>
        <dbReference type="Proteomes" id="UP000016924"/>
    </source>
</evidence>
<keyword evidence="5" id="KW-1185">Reference proteome</keyword>
<dbReference type="RefSeq" id="XP_007780547.1">
    <property type="nucleotide sequence ID" value="XM_007782357.1"/>
</dbReference>
<dbReference type="GO" id="GO:0005634">
    <property type="term" value="C:nucleus"/>
    <property type="evidence" value="ECO:0007669"/>
    <property type="project" value="UniProtKB-SubCell"/>
</dbReference>
<accession>R7YTL2</accession>
<proteinExistence type="predicted"/>
<dbReference type="Proteomes" id="UP000016924">
    <property type="component" value="Unassembled WGS sequence"/>
</dbReference>
<gene>
    <name evidence="4" type="ORF">W97_04467</name>
</gene>
<evidence type="ECO:0000313" key="4">
    <source>
        <dbReference type="EMBL" id="EON65230.1"/>
    </source>
</evidence>
<evidence type="ECO:0000256" key="2">
    <source>
        <dbReference type="ARBA" id="ARBA00023242"/>
    </source>
</evidence>
<reference evidence="5" key="1">
    <citation type="submission" date="2012-06" db="EMBL/GenBank/DDBJ databases">
        <title>The genome sequence of Coniosporium apollinis CBS 100218.</title>
        <authorList>
            <consortium name="The Broad Institute Genome Sequencing Platform"/>
            <person name="Cuomo C."/>
            <person name="Gorbushina A."/>
            <person name="Noack S."/>
            <person name="Walker B."/>
            <person name="Young S.K."/>
            <person name="Zeng Q."/>
            <person name="Gargeya S."/>
            <person name="Fitzgerald M."/>
            <person name="Haas B."/>
            <person name="Abouelleil A."/>
            <person name="Alvarado L."/>
            <person name="Arachchi H.M."/>
            <person name="Berlin A.M."/>
            <person name="Chapman S.B."/>
            <person name="Goldberg J."/>
            <person name="Griggs A."/>
            <person name="Gujja S."/>
            <person name="Hansen M."/>
            <person name="Howarth C."/>
            <person name="Imamovic A."/>
            <person name="Larimer J."/>
            <person name="McCowan C."/>
            <person name="Montmayeur A."/>
            <person name="Murphy C."/>
            <person name="Neiman D."/>
            <person name="Pearson M."/>
            <person name="Priest M."/>
            <person name="Roberts A."/>
            <person name="Saif S."/>
            <person name="Shea T."/>
            <person name="Sisk P."/>
            <person name="Sykes S."/>
            <person name="Wortman J."/>
            <person name="Nusbaum C."/>
            <person name="Birren B."/>
        </authorList>
    </citation>
    <scope>NUCLEOTIDE SEQUENCE [LARGE SCALE GENOMIC DNA]</scope>
    <source>
        <strain evidence="5">CBS 100218</strain>
    </source>
</reference>
<keyword evidence="2" id="KW-0539">Nucleus</keyword>
<dbReference type="STRING" id="1168221.R7YTL2"/>
<evidence type="ECO:0000259" key="3">
    <source>
        <dbReference type="Pfam" id="PF13934"/>
    </source>
</evidence>
<evidence type="ECO:0000256" key="1">
    <source>
        <dbReference type="ARBA" id="ARBA00004123"/>
    </source>
</evidence>
<dbReference type="InterPro" id="IPR025151">
    <property type="entry name" value="ELYS_dom"/>
</dbReference>
<dbReference type="EMBL" id="JH767572">
    <property type="protein sequence ID" value="EON65230.1"/>
    <property type="molecule type" value="Genomic_DNA"/>
</dbReference>
<dbReference type="OrthoDB" id="20729at2759"/>